<keyword evidence="1" id="KW-0812">Transmembrane</keyword>
<gene>
    <name evidence="2" type="ORF">IV56_GL000209</name>
</gene>
<feature type="transmembrane region" description="Helical" evidence="1">
    <location>
        <begin position="39"/>
        <end position="62"/>
    </location>
</feature>
<keyword evidence="1" id="KW-0472">Membrane</keyword>
<protein>
    <submittedName>
        <fullName evidence="2">Uncharacterized protein</fullName>
    </submittedName>
</protein>
<keyword evidence="1" id="KW-1133">Transmembrane helix</keyword>
<dbReference type="RefSeq" id="WP_056993365.1">
    <property type="nucleotide sequence ID" value="NZ_JQCE01000075.1"/>
</dbReference>
<proteinExistence type="predicted"/>
<name>A0A0R2MN43_9LACO</name>
<evidence type="ECO:0000256" key="1">
    <source>
        <dbReference type="SAM" id="Phobius"/>
    </source>
</evidence>
<evidence type="ECO:0000313" key="2">
    <source>
        <dbReference type="EMBL" id="KRO15121.1"/>
    </source>
</evidence>
<evidence type="ECO:0000313" key="3">
    <source>
        <dbReference type="Proteomes" id="UP000050969"/>
    </source>
</evidence>
<dbReference type="AlphaFoldDB" id="A0A0R2MN43"/>
<sequence>MKKIWITIASLWAASIIYFIVYANSTAMQSAINASHGLSLLHGVMDLVLILGGFALIARLIYGISHRS</sequence>
<dbReference type="Proteomes" id="UP000050969">
    <property type="component" value="Unassembled WGS sequence"/>
</dbReference>
<accession>A0A0R2MN43</accession>
<comment type="caution">
    <text evidence="2">The sequence shown here is derived from an EMBL/GenBank/DDBJ whole genome shotgun (WGS) entry which is preliminary data.</text>
</comment>
<organism evidence="2 3">
    <name type="scientific">Lacticaseibacillus saniviri JCM 17471 = DSM 24301</name>
    <dbReference type="NCBI Taxonomy" id="1293598"/>
    <lineage>
        <taxon>Bacteria</taxon>
        <taxon>Bacillati</taxon>
        <taxon>Bacillota</taxon>
        <taxon>Bacilli</taxon>
        <taxon>Lactobacillales</taxon>
        <taxon>Lactobacillaceae</taxon>
        <taxon>Lacticaseibacillus</taxon>
    </lineage>
</organism>
<reference evidence="2 3" key="1">
    <citation type="journal article" date="2015" name="Genome Announc.">
        <title>Expanding the biotechnology potential of lactobacilli through comparative genomics of 213 strains and associated genera.</title>
        <authorList>
            <person name="Sun Z."/>
            <person name="Harris H.M."/>
            <person name="McCann A."/>
            <person name="Guo C."/>
            <person name="Argimon S."/>
            <person name="Zhang W."/>
            <person name="Yang X."/>
            <person name="Jeffery I.B."/>
            <person name="Cooney J.C."/>
            <person name="Kagawa T.F."/>
            <person name="Liu W."/>
            <person name="Song Y."/>
            <person name="Salvetti E."/>
            <person name="Wrobel A."/>
            <person name="Rasinkangas P."/>
            <person name="Parkhill J."/>
            <person name="Rea M.C."/>
            <person name="O'Sullivan O."/>
            <person name="Ritari J."/>
            <person name="Douillard F.P."/>
            <person name="Paul Ross R."/>
            <person name="Yang R."/>
            <person name="Briner A.E."/>
            <person name="Felis G.E."/>
            <person name="de Vos W.M."/>
            <person name="Barrangou R."/>
            <person name="Klaenhammer T.R."/>
            <person name="Caufield P.W."/>
            <person name="Cui Y."/>
            <person name="Zhang H."/>
            <person name="O'Toole P.W."/>
        </authorList>
    </citation>
    <scope>NUCLEOTIDE SEQUENCE [LARGE SCALE GENOMIC DNA]</scope>
    <source>
        <strain evidence="2 3">DSM 24301</strain>
    </source>
</reference>
<keyword evidence="3" id="KW-1185">Reference proteome</keyword>
<dbReference type="EMBL" id="JQCE01000075">
    <property type="protein sequence ID" value="KRO15121.1"/>
    <property type="molecule type" value="Genomic_DNA"/>
</dbReference>